<protein>
    <submittedName>
        <fullName evidence="1">Uncharacterized protein</fullName>
    </submittedName>
</protein>
<dbReference type="EMBL" id="CAJJDP010000184">
    <property type="protein sequence ID" value="CAD8214484.1"/>
    <property type="molecule type" value="Genomic_DNA"/>
</dbReference>
<reference evidence="1" key="1">
    <citation type="submission" date="2021-01" db="EMBL/GenBank/DDBJ databases">
        <authorList>
            <consortium name="Genoscope - CEA"/>
            <person name="William W."/>
        </authorList>
    </citation>
    <scope>NUCLEOTIDE SEQUENCE</scope>
</reference>
<gene>
    <name evidence="1" type="ORF">POCTA_138.1.T1800005</name>
</gene>
<organism evidence="1 2">
    <name type="scientific">Paramecium octaurelia</name>
    <dbReference type="NCBI Taxonomy" id="43137"/>
    <lineage>
        <taxon>Eukaryota</taxon>
        <taxon>Sar</taxon>
        <taxon>Alveolata</taxon>
        <taxon>Ciliophora</taxon>
        <taxon>Intramacronucleata</taxon>
        <taxon>Oligohymenophorea</taxon>
        <taxon>Peniculida</taxon>
        <taxon>Parameciidae</taxon>
        <taxon>Paramecium</taxon>
    </lineage>
</organism>
<dbReference type="OrthoDB" id="325611at2759"/>
<keyword evidence="2" id="KW-1185">Reference proteome</keyword>
<proteinExistence type="predicted"/>
<accession>A0A8S1YRM7</accession>
<evidence type="ECO:0000313" key="1">
    <source>
        <dbReference type="EMBL" id="CAD8214484.1"/>
    </source>
</evidence>
<evidence type="ECO:0000313" key="2">
    <source>
        <dbReference type="Proteomes" id="UP000683925"/>
    </source>
</evidence>
<dbReference type="Proteomes" id="UP000683925">
    <property type="component" value="Unassembled WGS sequence"/>
</dbReference>
<sequence length="407" mass="48326">MFSMMSKLFQQSYMFSTAQTYLERVVPKYQLFKISDNNFSISKTLRIISRIQNLCPKESLQVLLVKQVDMRIIINVTQQIQPISPKKLETRIVNFFSKLQQYTKRLFLIQQMVALLYNIYEPCNQICNKIRLLSKILVFINICFSVVIHDINQDCFIYSPRKLEEDGKQNYELLKEIQALLELKEESILENKYFVLMKEANRHQSKDFNIKLFQEFGARLQKNIRMELINIIFHSGTLSYWMSRPWNDQKQALKFSLKALKMLDKQENFVNTKCFNKKNCGYPQFFFGQLTQSLQQWMKDACNSNLILYDFNKTLTVLPATTPYQLVNKKPASAIASQYFWLFIRKPYQILVPALYVRLPKLPQSMSLHLLIVLLVRSQGRQYILSLFLPLRYFWQIGVIYLQSYSR</sequence>
<comment type="caution">
    <text evidence="1">The sequence shown here is derived from an EMBL/GenBank/DDBJ whole genome shotgun (WGS) entry which is preliminary data.</text>
</comment>
<name>A0A8S1YRM7_PAROT</name>
<dbReference type="AlphaFoldDB" id="A0A8S1YRM7"/>